<dbReference type="AlphaFoldDB" id="A0A8H5HYB0"/>
<evidence type="ECO:0000313" key="1">
    <source>
        <dbReference type="EMBL" id="KAF5391690.1"/>
    </source>
</evidence>
<dbReference type="OrthoDB" id="2788229at2759"/>
<dbReference type="EMBL" id="JAACJN010000009">
    <property type="protein sequence ID" value="KAF5391690.1"/>
    <property type="molecule type" value="Genomic_DNA"/>
</dbReference>
<evidence type="ECO:0008006" key="3">
    <source>
        <dbReference type="Google" id="ProtNLM"/>
    </source>
</evidence>
<name>A0A8H5HYB0_9AGAR</name>
<comment type="caution">
    <text evidence="1">The sequence shown here is derived from an EMBL/GenBank/DDBJ whole genome shotgun (WGS) entry which is preliminary data.</text>
</comment>
<proteinExistence type="predicted"/>
<accession>A0A8H5HYB0</accession>
<sequence length="345" mass="39012">MQATLPLELQELIIDLLRFCSADLKVCSLVCRAWLPRSRAFLFRVIALPVIPLNPNCGHCSWSRFGICSAALRQRIYWTLSTVPAPSVRGVILSCEPPTNSAKCLQLLQSGRHTIQPAITQGLLRGLRLLHINGQGSCTGESFSDLLQEIDCLEYLIIEGQWSFSFGNTFRSLAIHAPNLKALSLAKLRWLPSTEDLHGRRHVQLVEKRVLRLERLCIWKPVKHHIDLATKLILPSPCLDLSQLRYLAMPASRLHLMLNDTRLKPLGREVTHLAITNFDAPAVQLNKETFPSLSHLQVFVRDEWTLLQILDSIECPTALVHLQVNFGITYPNPPKTQRITLLLQK</sequence>
<dbReference type="Proteomes" id="UP000518752">
    <property type="component" value="Unassembled WGS sequence"/>
</dbReference>
<reference evidence="1 2" key="1">
    <citation type="journal article" date="2020" name="ISME J.">
        <title>Uncovering the hidden diversity of litter-decomposition mechanisms in mushroom-forming fungi.</title>
        <authorList>
            <person name="Floudas D."/>
            <person name="Bentzer J."/>
            <person name="Ahren D."/>
            <person name="Johansson T."/>
            <person name="Persson P."/>
            <person name="Tunlid A."/>
        </authorList>
    </citation>
    <scope>NUCLEOTIDE SEQUENCE [LARGE SCALE GENOMIC DNA]</scope>
    <source>
        <strain evidence="1 2">CBS 406.79</strain>
    </source>
</reference>
<organism evidence="1 2">
    <name type="scientific">Collybiopsis confluens</name>
    <dbReference type="NCBI Taxonomy" id="2823264"/>
    <lineage>
        <taxon>Eukaryota</taxon>
        <taxon>Fungi</taxon>
        <taxon>Dikarya</taxon>
        <taxon>Basidiomycota</taxon>
        <taxon>Agaricomycotina</taxon>
        <taxon>Agaricomycetes</taxon>
        <taxon>Agaricomycetidae</taxon>
        <taxon>Agaricales</taxon>
        <taxon>Marasmiineae</taxon>
        <taxon>Omphalotaceae</taxon>
        <taxon>Collybiopsis</taxon>
    </lineage>
</organism>
<evidence type="ECO:0000313" key="2">
    <source>
        <dbReference type="Proteomes" id="UP000518752"/>
    </source>
</evidence>
<protein>
    <recommendedName>
        <fullName evidence="3">F-box domain-containing protein</fullName>
    </recommendedName>
</protein>
<gene>
    <name evidence="1" type="ORF">D9757_002391</name>
</gene>
<keyword evidence="2" id="KW-1185">Reference proteome</keyword>